<feature type="domain" description="Alanine dehydrogenase/pyridine nucleotide transhydrogenase NAD(H)-binding" evidence="5">
    <location>
        <begin position="32"/>
        <end position="180"/>
    </location>
</feature>
<evidence type="ECO:0000313" key="6">
    <source>
        <dbReference type="EMBL" id="GAH63699.1"/>
    </source>
</evidence>
<dbReference type="PROSITE" id="PS00837">
    <property type="entry name" value="ALADH_PNT_2"/>
    <property type="match status" value="1"/>
</dbReference>
<dbReference type="EC" id="1.4.1.1" evidence="2"/>
<evidence type="ECO:0000256" key="4">
    <source>
        <dbReference type="ARBA" id="ARBA00023027"/>
    </source>
</evidence>
<comment type="similarity">
    <text evidence="1">Belongs to the AlaDH/PNT family.</text>
</comment>
<dbReference type="Pfam" id="PF01262">
    <property type="entry name" value="AlaDh_PNT_C"/>
    <property type="match status" value="1"/>
</dbReference>
<dbReference type="EMBL" id="BARU01034431">
    <property type="protein sequence ID" value="GAH63699.1"/>
    <property type="molecule type" value="Genomic_DNA"/>
</dbReference>
<dbReference type="InterPro" id="IPR007698">
    <property type="entry name" value="AlaDH/PNT_NAD(H)-bd"/>
</dbReference>
<dbReference type="PANTHER" id="PTHR42795">
    <property type="entry name" value="ALANINE DEHYDROGENASE"/>
    <property type="match status" value="1"/>
</dbReference>
<reference evidence="6" key="1">
    <citation type="journal article" date="2014" name="Front. Microbiol.">
        <title>High frequency of phylogenetically diverse reductive dehalogenase-homologous genes in deep subseafloor sedimentary metagenomes.</title>
        <authorList>
            <person name="Kawai M."/>
            <person name="Futagami T."/>
            <person name="Toyoda A."/>
            <person name="Takaki Y."/>
            <person name="Nishi S."/>
            <person name="Hori S."/>
            <person name="Arai W."/>
            <person name="Tsubouchi T."/>
            <person name="Morono Y."/>
            <person name="Uchiyama I."/>
            <person name="Ito T."/>
            <person name="Fujiyama A."/>
            <person name="Inagaki F."/>
            <person name="Takami H."/>
        </authorList>
    </citation>
    <scope>NUCLEOTIDE SEQUENCE</scope>
    <source>
        <strain evidence="6">Expedition CK06-06</strain>
    </source>
</reference>
<dbReference type="CDD" id="cd05305">
    <property type="entry name" value="L-AlaDH"/>
    <property type="match status" value="1"/>
</dbReference>
<dbReference type="SUPFAM" id="SSF51735">
    <property type="entry name" value="NAD(P)-binding Rossmann-fold domains"/>
    <property type="match status" value="1"/>
</dbReference>
<dbReference type="InterPro" id="IPR008143">
    <property type="entry name" value="Ala_DH/PNT_CS2"/>
</dbReference>
<proteinExistence type="inferred from homology"/>
<name>X1IC52_9ZZZZ</name>
<organism evidence="6">
    <name type="scientific">marine sediment metagenome</name>
    <dbReference type="NCBI Taxonomy" id="412755"/>
    <lineage>
        <taxon>unclassified sequences</taxon>
        <taxon>metagenomes</taxon>
        <taxon>ecological metagenomes</taxon>
    </lineage>
</organism>
<protein>
    <recommendedName>
        <fullName evidence="2">alanine dehydrogenase</fullName>
        <ecNumber evidence="2">1.4.1.1</ecNumber>
    </recommendedName>
</protein>
<accession>X1IC52</accession>
<dbReference type="InterPro" id="IPR036291">
    <property type="entry name" value="NAD(P)-bd_dom_sf"/>
</dbReference>
<keyword evidence="3" id="KW-0560">Oxidoreductase</keyword>
<keyword evidence="4" id="KW-0520">NAD</keyword>
<dbReference type="Gene3D" id="3.40.50.720">
    <property type="entry name" value="NAD(P)-binding Rossmann-like Domain"/>
    <property type="match status" value="1"/>
</dbReference>
<feature type="non-terminal residue" evidence="6">
    <location>
        <position position="1"/>
    </location>
</feature>
<dbReference type="SUPFAM" id="SSF52283">
    <property type="entry name" value="Formate/glycerate dehydrogenase catalytic domain-like"/>
    <property type="match status" value="1"/>
</dbReference>
<dbReference type="PANTHER" id="PTHR42795:SF1">
    <property type="entry name" value="ALANINE DEHYDROGENASE"/>
    <property type="match status" value="1"/>
</dbReference>
<dbReference type="FunFam" id="3.40.50.720:FF:000049">
    <property type="entry name" value="Alanine dehydrogenase"/>
    <property type="match status" value="1"/>
</dbReference>
<dbReference type="InterPro" id="IPR008141">
    <property type="entry name" value="Ala_DH"/>
</dbReference>
<dbReference type="GO" id="GO:0042853">
    <property type="term" value="P:L-alanine catabolic process"/>
    <property type="evidence" value="ECO:0007669"/>
    <property type="project" value="InterPro"/>
</dbReference>
<sequence>ETVQTSGGELPLLIPMSEVAGRMAVQEGARMLEMSRGGRGVLLGGVPGVEPAPVTILGGGVVGHNAAKIAAGMGANVYILDVDVNRLRYLDDIMPRNVTTLYSDLVTLRELLPRTDLLIGAVLVVGARAPKLVTRDMLKLMQRGTVIVDVAVDQGGCVETCRPTTHEDPTFVVDGVIHYCVSNMPGAVPNTSTRALTNSTYPYVERIARLGAEKAMLSDPALLKGLNIYKRQITHKGVADAFGLEYVDPLTLLK</sequence>
<evidence type="ECO:0000259" key="5">
    <source>
        <dbReference type="SMART" id="SM01002"/>
    </source>
</evidence>
<evidence type="ECO:0000256" key="1">
    <source>
        <dbReference type="ARBA" id="ARBA00005689"/>
    </source>
</evidence>
<gene>
    <name evidence="6" type="ORF">S03H2_54055</name>
</gene>
<evidence type="ECO:0000256" key="2">
    <source>
        <dbReference type="ARBA" id="ARBA00012897"/>
    </source>
</evidence>
<dbReference type="GO" id="GO:0000286">
    <property type="term" value="F:alanine dehydrogenase activity"/>
    <property type="evidence" value="ECO:0007669"/>
    <property type="project" value="UniProtKB-EC"/>
</dbReference>
<evidence type="ECO:0000256" key="3">
    <source>
        <dbReference type="ARBA" id="ARBA00023002"/>
    </source>
</evidence>
<comment type="caution">
    <text evidence="6">The sequence shown here is derived from an EMBL/GenBank/DDBJ whole genome shotgun (WGS) entry which is preliminary data.</text>
</comment>
<dbReference type="SMART" id="SM01002">
    <property type="entry name" value="AlaDh_PNT_C"/>
    <property type="match status" value="1"/>
</dbReference>
<dbReference type="AlphaFoldDB" id="X1IC52"/>
<dbReference type="GO" id="GO:0005886">
    <property type="term" value="C:plasma membrane"/>
    <property type="evidence" value="ECO:0007669"/>
    <property type="project" value="TreeGrafter"/>
</dbReference>